<sequence>MTLVSLGDSEMIQRTLVPENTKKYRQWMTINGQRVEALRDTEASVTAVRSHLVSEEQIDPRVFHQVVAVDNSERLCRVAQISFGWGGSGALREAVSPTMPVDCLLGNDPEDSPWKEVEQRSYLEMLGLPRCVCVSTRSMAARQGDQETLDSERVAQVSARRRKGKGHGKPTPEVPTVWEEAEPEGFSPEPKGEQVAVLGRSLS</sequence>
<proteinExistence type="predicted"/>
<dbReference type="InterPro" id="IPR021109">
    <property type="entry name" value="Peptidase_aspartic_dom_sf"/>
</dbReference>
<dbReference type="EMBL" id="JANPWB010000011">
    <property type="protein sequence ID" value="KAJ1127432.1"/>
    <property type="molecule type" value="Genomic_DNA"/>
</dbReference>
<evidence type="ECO:0000313" key="2">
    <source>
        <dbReference type="EMBL" id="KAJ1127432.1"/>
    </source>
</evidence>
<dbReference type="PANTHER" id="PTHR46888">
    <property type="entry name" value="ZINC KNUCKLE DOMAINCONTAINING PROTEIN-RELATED"/>
    <property type="match status" value="1"/>
</dbReference>
<name>A0AAV7PJ58_PLEWA</name>
<comment type="caution">
    <text evidence="2">The sequence shown here is derived from an EMBL/GenBank/DDBJ whole genome shotgun (WGS) entry which is preliminary data.</text>
</comment>
<dbReference type="PANTHER" id="PTHR46888:SF11">
    <property type="entry name" value="SCAN BOX DOMAIN-CONTAINING PROTEIN"/>
    <property type="match status" value="1"/>
</dbReference>
<accession>A0AAV7PJ58</accession>
<reference evidence="2" key="1">
    <citation type="journal article" date="2022" name="bioRxiv">
        <title>Sequencing and chromosome-scale assembly of the giantPleurodeles waltlgenome.</title>
        <authorList>
            <person name="Brown T."/>
            <person name="Elewa A."/>
            <person name="Iarovenko S."/>
            <person name="Subramanian E."/>
            <person name="Araus A.J."/>
            <person name="Petzold A."/>
            <person name="Susuki M."/>
            <person name="Suzuki K.-i.T."/>
            <person name="Hayashi T."/>
            <person name="Toyoda A."/>
            <person name="Oliveira C."/>
            <person name="Osipova E."/>
            <person name="Leigh N.D."/>
            <person name="Simon A."/>
            <person name="Yun M.H."/>
        </authorList>
    </citation>
    <scope>NUCLEOTIDE SEQUENCE</scope>
    <source>
        <strain evidence="2">20211129_DDA</strain>
        <tissue evidence="2">Liver</tissue>
    </source>
</reference>
<protein>
    <submittedName>
        <fullName evidence="2">Uncharacterized protein</fullName>
    </submittedName>
</protein>
<evidence type="ECO:0000313" key="3">
    <source>
        <dbReference type="Proteomes" id="UP001066276"/>
    </source>
</evidence>
<organism evidence="2 3">
    <name type="scientific">Pleurodeles waltl</name>
    <name type="common">Iberian ribbed newt</name>
    <dbReference type="NCBI Taxonomy" id="8319"/>
    <lineage>
        <taxon>Eukaryota</taxon>
        <taxon>Metazoa</taxon>
        <taxon>Chordata</taxon>
        <taxon>Craniata</taxon>
        <taxon>Vertebrata</taxon>
        <taxon>Euteleostomi</taxon>
        <taxon>Amphibia</taxon>
        <taxon>Batrachia</taxon>
        <taxon>Caudata</taxon>
        <taxon>Salamandroidea</taxon>
        <taxon>Salamandridae</taxon>
        <taxon>Pleurodelinae</taxon>
        <taxon>Pleurodeles</taxon>
    </lineage>
</organism>
<dbReference type="Gene3D" id="2.40.70.10">
    <property type="entry name" value="Acid Proteases"/>
    <property type="match status" value="1"/>
</dbReference>
<feature type="region of interest" description="Disordered" evidence="1">
    <location>
        <begin position="141"/>
        <end position="203"/>
    </location>
</feature>
<feature type="compositionally biased region" description="Basic residues" evidence="1">
    <location>
        <begin position="159"/>
        <end position="168"/>
    </location>
</feature>
<gene>
    <name evidence="2" type="ORF">NDU88_005834</name>
</gene>
<dbReference type="AlphaFoldDB" id="A0AAV7PJ58"/>
<dbReference type="SUPFAM" id="SSF50630">
    <property type="entry name" value="Acid proteases"/>
    <property type="match status" value="1"/>
</dbReference>
<keyword evidence="3" id="KW-1185">Reference proteome</keyword>
<dbReference type="Proteomes" id="UP001066276">
    <property type="component" value="Chromosome 7"/>
</dbReference>
<evidence type="ECO:0000256" key="1">
    <source>
        <dbReference type="SAM" id="MobiDB-lite"/>
    </source>
</evidence>